<reference evidence="4 5" key="1">
    <citation type="submission" date="2020-08" db="EMBL/GenBank/DDBJ databases">
        <title>Genome Sequencing of Nocardia wallacei strain FMUON74 and assembly.</title>
        <authorList>
            <person name="Toyokawa M."/>
            <person name="Uesaka K."/>
        </authorList>
    </citation>
    <scope>NUCLEOTIDE SEQUENCE [LARGE SCALE GENOMIC DNA]</scope>
    <source>
        <strain evidence="4 5">FMUON74</strain>
    </source>
</reference>
<dbReference type="InterPro" id="IPR001680">
    <property type="entry name" value="WD40_rpt"/>
</dbReference>
<evidence type="ECO:0000259" key="3">
    <source>
        <dbReference type="Pfam" id="PF20703"/>
    </source>
</evidence>
<dbReference type="SUPFAM" id="SSF52540">
    <property type="entry name" value="P-loop containing nucleoside triphosphate hydrolases"/>
    <property type="match status" value="1"/>
</dbReference>
<feature type="repeat" description="WD" evidence="1">
    <location>
        <begin position="806"/>
        <end position="847"/>
    </location>
</feature>
<gene>
    <name evidence="4" type="ORF">NWFMUON74_56960</name>
</gene>
<dbReference type="InterPro" id="IPR015943">
    <property type="entry name" value="WD40/YVTN_repeat-like_dom_sf"/>
</dbReference>
<evidence type="ECO:0000313" key="4">
    <source>
        <dbReference type="EMBL" id="BCK57924.1"/>
    </source>
</evidence>
<feature type="compositionally biased region" description="Basic and acidic residues" evidence="2">
    <location>
        <begin position="100"/>
        <end position="112"/>
    </location>
</feature>
<organism evidence="4 5">
    <name type="scientific">Nocardia wallacei</name>
    <dbReference type="NCBI Taxonomy" id="480035"/>
    <lineage>
        <taxon>Bacteria</taxon>
        <taxon>Bacillati</taxon>
        <taxon>Actinomycetota</taxon>
        <taxon>Actinomycetes</taxon>
        <taxon>Mycobacteriales</taxon>
        <taxon>Nocardiaceae</taxon>
        <taxon>Nocardia</taxon>
    </lineage>
</organism>
<dbReference type="PANTHER" id="PTHR19879:SF9">
    <property type="entry name" value="TRANSCRIPTION INITIATION FACTOR TFIID SUBUNIT 5"/>
    <property type="match status" value="1"/>
</dbReference>
<feature type="domain" description="Novel STAND NTPase 1" evidence="3">
    <location>
        <begin position="116"/>
        <end position="493"/>
    </location>
</feature>
<evidence type="ECO:0000256" key="1">
    <source>
        <dbReference type="PROSITE-ProRule" id="PRU00221"/>
    </source>
</evidence>
<evidence type="ECO:0000313" key="5">
    <source>
        <dbReference type="Proteomes" id="UP000516173"/>
    </source>
</evidence>
<dbReference type="SUPFAM" id="SSF50998">
    <property type="entry name" value="Quinoprotein alcohol dehydrogenase-like"/>
    <property type="match status" value="1"/>
</dbReference>
<dbReference type="SUPFAM" id="SSF101908">
    <property type="entry name" value="Putative isomerase YbhE"/>
    <property type="match status" value="1"/>
</dbReference>
<keyword evidence="5" id="KW-1185">Reference proteome</keyword>
<proteinExistence type="predicted"/>
<dbReference type="InterPro" id="IPR027417">
    <property type="entry name" value="P-loop_NTPase"/>
</dbReference>
<protein>
    <recommendedName>
        <fullName evidence="3">Novel STAND NTPase 1 domain-containing protein</fullName>
    </recommendedName>
</protein>
<dbReference type="Pfam" id="PF20703">
    <property type="entry name" value="nSTAND1"/>
    <property type="match status" value="1"/>
</dbReference>
<accession>A0A7G1KXR4</accession>
<dbReference type="InterPro" id="IPR049052">
    <property type="entry name" value="nSTAND1"/>
</dbReference>
<sequence length="1238" mass="132937">MSGSPMAGRSEWGRRFARLYQQAGSPTVTEIVSTTRLTNIETIRGWLPGPNNPDPRVPRSWSESLEVVLQDLADRAARAAEREGRSFGRQPMANWRRWREKAAAEQKARDARTTSPFRGLASYGPEHAEEFFGREDLAQDLAQRISAGFAGSGPRLVVVVGVSGSGKSSLVGAGLAPLISEGVKVEVFTPGSNPLEALSDAVRHLAGSEAGQVLVADQCEEVWTLHGTEPVEDAEPDSSGRPVVAPAFFEQLQSVADRPETVIVVVIRADFYGSALNHEFLAAGLGAPVNVGAMTREQVRRAIVGPAALCGVTADEDLVELILTELAVSGGDGAHDPGALPHLSHALQEAWKERAPGGKRLTVAHYRKSRGISGSIAKLANSVYESLDSDGQRAIERVLIRSVTGEKIWARRPVARRELEWKDIPPHVVDAVVDKFIHERLLTADQSGIQITHEALLRSWPLLRKWIADSHEDRAVRHRYAVDALHWEAEGKKVDGLLSAGRTEDFAKWASEQHDELSILEREFLDASVTHHGELAEFEARRLQREKQRSERLRKAVVALTLVGAVMVGTAVFAVRAEQDQTAQYRISHAHEQAATSYTVRSGAPEVGGLLAANAERGYSDFQTRSALLSTQDDMFAGRIPGNGSPNVELAFDRAGVRMVVAAQDGTNTKITLYDTATWTPRVSTSVVGKPYAVSLDPTGRRIAVNAGRRISVFDVETDQWTVLPGSFNDGAATLRYNPVTAVLATVDAAGMPALWDAEGLNPLPLPAGTITKVQSVAFSRDGQTMALADSGIVQIHRGGKPSRTIRESVNELRAIALDQHGRRLVLADHNGTVRWWDLDTGDETGRFVALDTAARSIDFGADNLVIALTQENHSVRLLDTATDDNSLAVLVGHTDMVTSLAFSPDYSTLATTGVDGTIALWRIDPTLMRHHRWADATALAYTVDGTILAAAARDGTVTTYDTATGEPVNSAPGCAEASTGTADAVAVSTDARYAVLSCNGRPGHVRISDLANHRNLGVDIPVARFPPALALSPDNTLLATGNYLNHLELWGLGTRAVLPTSPTVSIPIASTIRALAFSPDGKYLAYAADNGTVAVYPAADLRPGVDKPAAQVLSVLNTSGTSDRRPGSAGFTYRTITFSADSAGIAVSGDDGSIRIWQRTSTGFEPALILTSRPANVHALAFSTDPNSPAIITANREGSRRRWTLDTDDVTHDVCTAATGAIDELTDLGSLLDDWKC</sequence>
<feature type="region of interest" description="Disordered" evidence="2">
    <location>
        <begin position="80"/>
        <end position="120"/>
    </location>
</feature>
<dbReference type="Gene3D" id="2.130.10.10">
    <property type="entry name" value="YVTN repeat-like/Quinoprotein amine dehydrogenase"/>
    <property type="match status" value="4"/>
</dbReference>
<name>A0A7G1KXR4_9NOCA</name>
<dbReference type="KEGG" id="nwl:NWFMUON74_56960"/>
<dbReference type="EMBL" id="AP023396">
    <property type="protein sequence ID" value="BCK57924.1"/>
    <property type="molecule type" value="Genomic_DNA"/>
</dbReference>
<dbReference type="PROSITE" id="PS50294">
    <property type="entry name" value="WD_REPEATS_REGION"/>
    <property type="match status" value="1"/>
</dbReference>
<evidence type="ECO:0000256" key="2">
    <source>
        <dbReference type="SAM" id="MobiDB-lite"/>
    </source>
</evidence>
<dbReference type="AlphaFoldDB" id="A0A7G1KXR4"/>
<feature type="repeat" description="WD" evidence="1">
    <location>
        <begin position="1136"/>
        <end position="1159"/>
    </location>
</feature>
<dbReference type="InterPro" id="IPR011047">
    <property type="entry name" value="Quinoprotein_ADH-like_sf"/>
</dbReference>
<dbReference type="PROSITE" id="PS50082">
    <property type="entry name" value="WD_REPEATS_2"/>
    <property type="match status" value="3"/>
</dbReference>
<keyword evidence="1" id="KW-0853">WD repeat</keyword>
<feature type="repeat" description="WD" evidence="1">
    <location>
        <begin position="891"/>
        <end position="925"/>
    </location>
</feature>
<dbReference type="Proteomes" id="UP000516173">
    <property type="component" value="Chromosome"/>
</dbReference>
<dbReference type="PANTHER" id="PTHR19879">
    <property type="entry name" value="TRANSCRIPTION INITIATION FACTOR TFIID"/>
    <property type="match status" value="1"/>
</dbReference>
<dbReference type="SMART" id="SM00320">
    <property type="entry name" value="WD40"/>
    <property type="match status" value="7"/>
</dbReference>
<dbReference type="Pfam" id="PF00400">
    <property type="entry name" value="WD40"/>
    <property type="match status" value="3"/>
</dbReference>